<protein>
    <submittedName>
        <fullName evidence="1">Uncharacterized protein</fullName>
    </submittedName>
</protein>
<keyword evidence="2" id="KW-1185">Reference proteome</keyword>
<proteinExistence type="predicted"/>
<dbReference type="AlphaFoldDB" id="M1YJQ6"/>
<evidence type="ECO:0000313" key="2">
    <source>
        <dbReference type="Proteomes" id="UP000011704"/>
    </source>
</evidence>
<organism evidence="1 2">
    <name type="scientific">Nitrospina gracilis (strain 3/211)</name>
    <dbReference type="NCBI Taxonomy" id="1266370"/>
    <lineage>
        <taxon>Bacteria</taxon>
        <taxon>Pseudomonadati</taxon>
        <taxon>Nitrospinota/Tectimicrobiota group</taxon>
        <taxon>Nitrospinota</taxon>
        <taxon>Nitrospinia</taxon>
        <taxon>Nitrospinales</taxon>
        <taxon>Nitrospinaceae</taxon>
        <taxon>Nitrospina</taxon>
    </lineage>
</organism>
<dbReference type="STRING" id="1266370.NITGR_360035"/>
<dbReference type="RefSeq" id="WP_005008532.1">
    <property type="nucleotide sequence ID" value="NZ_HG422173.1"/>
</dbReference>
<reference evidence="1 2" key="1">
    <citation type="journal article" date="2013" name="Front. Microbiol.">
        <title>The genome of Nitrospina gracilis illuminates the metabolism and evolution of the major marine nitrite oxidizer.</title>
        <authorList>
            <person name="Luecker S."/>
            <person name="Nowka B."/>
            <person name="Rattei T."/>
            <person name="Spieck E."/>
            <person name="and Daims H."/>
        </authorList>
    </citation>
    <scope>NUCLEOTIDE SEQUENCE [LARGE SCALE GENOMIC DNA]</scope>
    <source>
        <strain evidence="1 2">3/211</strain>
    </source>
</reference>
<sequence length="329" mass="38850">MIKPLAIIANGFFYGLNIHPGSPASIYRQSRTRGIMSIGKLDLTTQLKPDISKLRKLGTIIKDIPSRKIYKNFCKLEFAEIMWHPHKFDFITNLGIPYTKISIHSKYFERFYLLREYLLKIFHSNDAIELDQSNISRIEIHSDIEELSLDTVLARLWVMGYRRESVSFYKGNTIYIGSNPKIRIFEKSQQIKRKSLKGKQLSAFESKILESKKSITRFSIETDNFKGTLQNLACNPKQLVSYFDRFKFYDFENDESINRLGGFQILMSKIRREHRKSLEKYKQKDLELLLKKNFVSNFDDWFKEEKQKPFDLSKEIKKGIRQLKEAIEI</sequence>
<accession>M1YJQ6</accession>
<dbReference type="EMBL" id="CAQJ01000040">
    <property type="protein sequence ID" value="CCQ90697.1"/>
    <property type="molecule type" value="Genomic_DNA"/>
</dbReference>
<comment type="caution">
    <text evidence="1">The sequence shown here is derived from an EMBL/GenBank/DDBJ whole genome shotgun (WGS) entry which is preliminary data.</text>
</comment>
<evidence type="ECO:0000313" key="1">
    <source>
        <dbReference type="EMBL" id="CCQ90697.1"/>
    </source>
</evidence>
<dbReference type="InParanoid" id="M1YJQ6"/>
<name>M1YJQ6_NITG3</name>
<gene>
    <name evidence="1" type="ORF">NITGR_360035</name>
</gene>
<dbReference type="HOGENOM" id="CLU_844206_0_0_0"/>
<dbReference type="Proteomes" id="UP000011704">
    <property type="component" value="Unassembled WGS sequence"/>
</dbReference>